<dbReference type="PROSITE" id="PS50850">
    <property type="entry name" value="MFS"/>
    <property type="match status" value="1"/>
</dbReference>
<feature type="transmembrane region" description="Helical" evidence="7">
    <location>
        <begin position="186"/>
        <end position="205"/>
    </location>
</feature>
<feature type="transmembrane region" description="Helical" evidence="7">
    <location>
        <begin position="370"/>
        <end position="392"/>
    </location>
</feature>
<evidence type="ECO:0000256" key="3">
    <source>
        <dbReference type="ARBA" id="ARBA00022475"/>
    </source>
</evidence>
<evidence type="ECO:0000259" key="8">
    <source>
        <dbReference type="PROSITE" id="PS50850"/>
    </source>
</evidence>
<keyword evidence="2" id="KW-0813">Transport</keyword>
<keyword evidence="6 7" id="KW-0472">Membrane</keyword>
<protein>
    <submittedName>
        <fullName evidence="9">MFS transporter</fullName>
    </submittedName>
</protein>
<feature type="transmembrane region" description="Helical" evidence="7">
    <location>
        <begin position="119"/>
        <end position="141"/>
    </location>
</feature>
<evidence type="ECO:0000313" key="9">
    <source>
        <dbReference type="EMBL" id="XAE43195.1"/>
    </source>
</evidence>
<keyword evidence="4 7" id="KW-0812">Transmembrane</keyword>
<comment type="subcellular location">
    <subcellularLocation>
        <location evidence="1">Cell membrane</location>
        <topology evidence="1">Multi-pass membrane protein</topology>
    </subcellularLocation>
</comment>
<evidence type="ECO:0000256" key="7">
    <source>
        <dbReference type="SAM" id="Phobius"/>
    </source>
</evidence>
<feature type="transmembrane region" description="Helical" evidence="7">
    <location>
        <begin position="43"/>
        <end position="65"/>
    </location>
</feature>
<evidence type="ECO:0000256" key="6">
    <source>
        <dbReference type="ARBA" id="ARBA00023136"/>
    </source>
</evidence>
<feature type="transmembrane region" description="Helical" evidence="7">
    <location>
        <begin position="398"/>
        <end position="420"/>
    </location>
</feature>
<feature type="transmembrane region" description="Helical" evidence="7">
    <location>
        <begin position="153"/>
        <end position="174"/>
    </location>
</feature>
<dbReference type="CDD" id="cd17369">
    <property type="entry name" value="MFS_ShiA_like"/>
    <property type="match status" value="1"/>
</dbReference>
<proteinExistence type="predicted"/>
<name>A0ABZ3D6F3_9PROT</name>
<evidence type="ECO:0000256" key="2">
    <source>
        <dbReference type="ARBA" id="ARBA00022448"/>
    </source>
</evidence>
<dbReference type="PROSITE" id="PS00217">
    <property type="entry name" value="SUGAR_TRANSPORT_2"/>
    <property type="match status" value="1"/>
</dbReference>
<feature type="domain" description="Major facilitator superfamily (MFS) profile" evidence="8">
    <location>
        <begin position="13"/>
        <end position="425"/>
    </location>
</feature>
<dbReference type="InterPro" id="IPR011701">
    <property type="entry name" value="MFS"/>
</dbReference>
<dbReference type="InterPro" id="IPR020846">
    <property type="entry name" value="MFS_dom"/>
</dbReference>
<dbReference type="PANTHER" id="PTHR43045:SF1">
    <property type="entry name" value="SHIKIMATE TRANSPORTER"/>
    <property type="match status" value="1"/>
</dbReference>
<evidence type="ECO:0000256" key="5">
    <source>
        <dbReference type="ARBA" id="ARBA00022989"/>
    </source>
</evidence>
<evidence type="ECO:0000313" key="10">
    <source>
        <dbReference type="Proteomes" id="UP001449795"/>
    </source>
</evidence>
<organism evidence="9 10">
    <name type="scientific">Nguyenibacter vanlangensis</name>
    <dbReference type="NCBI Taxonomy" id="1216886"/>
    <lineage>
        <taxon>Bacteria</taxon>
        <taxon>Pseudomonadati</taxon>
        <taxon>Pseudomonadota</taxon>
        <taxon>Alphaproteobacteria</taxon>
        <taxon>Acetobacterales</taxon>
        <taxon>Acetobacteraceae</taxon>
        <taxon>Nguyenibacter</taxon>
    </lineage>
</organism>
<dbReference type="InterPro" id="IPR036259">
    <property type="entry name" value="MFS_trans_sf"/>
</dbReference>
<keyword evidence="3" id="KW-1003">Cell membrane</keyword>
<feature type="transmembrane region" description="Helical" evidence="7">
    <location>
        <begin position="331"/>
        <end position="350"/>
    </location>
</feature>
<keyword evidence="10" id="KW-1185">Reference proteome</keyword>
<feature type="transmembrane region" description="Helical" evidence="7">
    <location>
        <begin position="12"/>
        <end position="31"/>
    </location>
</feature>
<sequence>MPDTDRRSGGVRLALASMIGTALEWYDFMIYNTMAALIFNKLFFPASVPMIGTILAFSTYAVGYLSRPLGGVIFGRLGDRIGRRKILMVTLIVMGLSTSLIAVLPTFDTIGIASPVILVLLRLVQGIALGGEWAGAVLLTVEHGAAGRRGLNASWAQVGPGVGTILSSAVIGLMTATLDNDQFVGWGWRFPFALSGLLIIFGLILRRSIAETPMFQDLQRRAAVIRSPVGLLLRRHRRGLLAAASSRVGPDVLYALLVVFSITYVNQIDGLSRRVILTALLAGSACGVIMTMLYGWLSDRIGPRPIFAAGLLCGIPVAFAFFPLADTRQGPLIVLIMAAGLGVHAAMYAVQGAIITQQFPPAIRYTGASIAYTFGSLAGGGAFAPLIMATLFRETSSTLAISLYTLAALAVSGAGMLLAARMPDGDDTDP</sequence>
<gene>
    <name evidence="9" type="ORF">AAC691_01620</name>
</gene>
<evidence type="ECO:0000256" key="4">
    <source>
        <dbReference type="ARBA" id="ARBA00022692"/>
    </source>
</evidence>
<dbReference type="Pfam" id="PF07690">
    <property type="entry name" value="MFS_1"/>
    <property type="match status" value="1"/>
</dbReference>
<dbReference type="Gene3D" id="1.20.1250.20">
    <property type="entry name" value="MFS general substrate transporter like domains"/>
    <property type="match status" value="2"/>
</dbReference>
<dbReference type="PANTHER" id="PTHR43045">
    <property type="entry name" value="SHIKIMATE TRANSPORTER"/>
    <property type="match status" value="1"/>
</dbReference>
<dbReference type="InterPro" id="IPR005829">
    <property type="entry name" value="Sugar_transporter_CS"/>
</dbReference>
<feature type="transmembrane region" description="Helical" evidence="7">
    <location>
        <begin position="86"/>
        <end position="107"/>
    </location>
</feature>
<reference evidence="9 10" key="1">
    <citation type="submission" date="2024-04" db="EMBL/GenBank/DDBJ databases">
        <title>Complete genome sequence of Nguyenibacter vanlangesis HBCM-1154, a strain capable of nitrogen fixation, IAA production, and phosphorus solubilization isolated from sugarcane soil.</title>
        <authorList>
            <person name="MY HANH P."/>
        </authorList>
    </citation>
    <scope>NUCLEOTIDE SEQUENCE [LARGE SCALE GENOMIC DNA]</scope>
    <source>
        <strain evidence="9 10">HBCM 1154</strain>
    </source>
</reference>
<feature type="transmembrane region" description="Helical" evidence="7">
    <location>
        <begin position="306"/>
        <end position="325"/>
    </location>
</feature>
<dbReference type="SUPFAM" id="SSF103473">
    <property type="entry name" value="MFS general substrate transporter"/>
    <property type="match status" value="1"/>
</dbReference>
<accession>A0ABZ3D6F3</accession>
<keyword evidence="5 7" id="KW-1133">Transmembrane helix</keyword>
<dbReference type="RefSeq" id="WP_323990926.1">
    <property type="nucleotide sequence ID" value="NZ_CP152276.1"/>
</dbReference>
<dbReference type="Proteomes" id="UP001449795">
    <property type="component" value="Chromosome"/>
</dbReference>
<feature type="transmembrane region" description="Helical" evidence="7">
    <location>
        <begin position="275"/>
        <end position="294"/>
    </location>
</feature>
<dbReference type="EMBL" id="CP152276">
    <property type="protein sequence ID" value="XAE43195.1"/>
    <property type="molecule type" value="Genomic_DNA"/>
</dbReference>
<evidence type="ECO:0000256" key="1">
    <source>
        <dbReference type="ARBA" id="ARBA00004651"/>
    </source>
</evidence>